<dbReference type="GO" id="GO:0005789">
    <property type="term" value="C:endoplasmic reticulum membrane"/>
    <property type="evidence" value="ECO:0007669"/>
    <property type="project" value="UniProtKB-SubCell"/>
</dbReference>
<feature type="domain" description="Endoplasmic reticulum metallopeptidase 1-like C-terminal" evidence="15">
    <location>
        <begin position="680"/>
        <end position="899"/>
    </location>
</feature>
<gene>
    <name evidence="17" type="ORF">PACLA_8A003414</name>
</gene>
<evidence type="ECO:0000256" key="6">
    <source>
        <dbReference type="ARBA" id="ARBA00022723"/>
    </source>
</evidence>
<dbReference type="SUPFAM" id="SSF53187">
    <property type="entry name" value="Zn-dependent exopeptidases"/>
    <property type="match status" value="1"/>
</dbReference>
<comment type="subcellular location">
    <subcellularLocation>
        <location evidence="2">Endoplasmic reticulum membrane</location>
        <topology evidence="2">Multi-pass membrane protein</topology>
    </subcellularLocation>
</comment>
<dbReference type="GO" id="GO:0046872">
    <property type="term" value="F:metal ion binding"/>
    <property type="evidence" value="ECO:0007669"/>
    <property type="project" value="UniProtKB-KW"/>
</dbReference>
<keyword evidence="6" id="KW-0479">Metal-binding</keyword>
<comment type="similarity">
    <text evidence="3">Belongs to the peptidase M28 family.</text>
</comment>
<keyword evidence="5" id="KW-0812">Transmembrane</keyword>
<dbReference type="InterPro" id="IPR053974">
    <property type="entry name" value="ERMP1_1-A_TM"/>
</dbReference>
<evidence type="ECO:0000256" key="12">
    <source>
        <dbReference type="ARBA" id="ARBA00023136"/>
    </source>
</evidence>
<comment type="caution">
    <text evidence="17">The sequence shown here is derived from an EMBL/GenBank/DDBJ whole genome shotgun (WGS) entry which is preliminary data.</text>
</comment>
<evidence type="ECO:0000256" key="5">
    <source>
        <dbReference type="ARBA" id="ARBA00022692"/>
    </source>
</evidence>
<keyword evidence="11" id="KW-0482">Metalloprotease</keyword>
<evidence type="ECO:0000256" key="7">
    <source>
        <dbReference type="ARBA" id="ARBA00022801"/>
    </source>
</evidence>
<evidence type="ECO:0000259" key="14">
    <source>
        <dbReference type="Pfam" id="PF04389"/>
    </source>
</evidence>
<keyword evidence="9" id="KW-0862">Zinc</keyword>
<evidence type="ECO:0000256" key="13">
    <source>
        <dbReference type="ARBA" id="ARBA00023180"/>
    </source>
</evidence>
<keyword evidence="7" id="KW-0378">Hydrolase</keyword>
<dbReference type="CDD" id="cd03875">
    <property type="entry name" value="M28_Fxna_like"/>
    <property type="match status" value="1"/>
</dbReference>
<dbReference type="GO" id="GO:0006508">
    <property type="term" value="P:proteolysis"/>
    <property type="evidence" value="ECO:0007669"/>
    <property type="project" value="UniProtKB-KW"/>
</dbReference>
<dbReference type="Pfam" id="PF22249">
    <property type="entry name" value="ERMP1-TM"/>
    <property type="match status" value="1"/>
</dbReference>
<organism evidence="17 18">
    <name type="scientific">Paramuricea clavata</name>
    <name type="common">Red gorgonian</name>
    <name type="synonym">Violescent sea-whip</name>
    <dbReference type="NCBI Taxonomy" id="317549"/>
    <lineage>
        <taxon>Eukaryota</taxon>
        <taxon>Metazoa</taxon>
        <taxon>Cnidaria</taxon>
        <taxon>Anthozoa</taxon>
        <taxon>Octocorallia</taxon>
        <taxon>Malacalcyonacea</taxon>
        <taxon>Plexauridae</taxon>
        <taxon>Paramuricea</taxon>
    </lineage>
</organism>
<dbReference type="Pfam" id="PF22248">
    <property type="entry name" value="ERMP1_C"/>
    <property type="match status" value="1"/>
</dbReference>
<evidence type="ECO:0000256" key="9">
    <source>
        <dbReference type="ARBA" id="ARBA00022833"/>
    </source>
</evidence>
<keyword evidence="10" id="KW-1133">Transmembrane helix</keyword>
<evidence type="ECO:0000256" key="8">
    <source>
        <dbReference type="ARBA" id="ARBA00022824"/>
    </source>
</evidence>
<keyword evidence="8" id="KW-0256">Endoplasmic reticulum</keyword>
<evidence type="ECO:0000313" key="18">
    <source>
        <dbReference type="Proteomes" id="UP001152795"/>
    </source>
</evidence>
<dbReference type="FunFam" id="3.40.630.10:FF:000008">
    <property type="entry name" value="Endoplasmic reticulum metallopeptidase 1"/>
    <property type="match status" value="1"/>
</dbReference>
<evidence type="ECO:0000256" key="4">
    <source>
        <dbReference type="ARBA" id="ARBA00022670"/>
    </source>
</evidence>
<accession>A0A6S7GTK1</accession>
<proteinExistence type="inferred from homology"/>
<dbReference type="InterPro" id="IPR048024">
    <property type="entry name" value="Fxna-like_M28_dom"/>
</dbReference>
<keyword evidence="4" id="KW-0645">Protease</keyword>
<evidence type="ECO:0000256" key="10">
    <source>
        <dbReference type="ARBA" id="ARBA00022989"/>
    </source>
</evidence>
<dbReference type="GO" id="GO:0008235">
    <property type="term" value="F:metalloexopeptidase activity"/>
    <property type="evidence" value="ECO:0007669"/>
    <property type="project" value="InterPro"/>
</dbReference>
<evidence type="ECO:0000313" key="17">
    <source>
        <dbReference type="EMBL" id="CAB3996744.1"/>
    </source>
</evidence>
<keyword evidence="12" id="KW-0472">Membrane</keyword>
<keyword evidence="13" id="KW-0325">Glycoprotein</keyword>
<protein>
    <submittedName>
        <fullName evidence="17">Uncharacterized protein</fullName>
    </submittedName>
</protein>
<dbReference type="OrthoDB" id="76293at2759"/>
<dbReference type="Gene3D" id="3.40.630.10">
    <property type="entry name" value="Zn peptidases"/>
    <property type="match status" value="1"/>
</dbReference>
<dbReference type="InterPro" id="IPR045175">
    <property type="entry name" value="M28_fam"/>
</dbReference>
<dbReference type="Proteomes" id="UP001152795">
    <property type="component" value="Unassembled WGS sequence"/>
</dbReference>
<feature type="domain" description="Endoplasmic reticulum metallopeptidase 1/1-A TM" evidence="16">
    <location>
        <begin position="435"/>
        <end position="665"/>
    </location>
</feature>
<dbReference type="Pfam" id="PF04389">
    <property type="entry name" value="Peptidase_M28"/>
    <property type="match status" value="1"/>
</dbReference>
<evidence type="ECO:0000256" key="2">
    <source>
        <dbReference type="ARBA" id="ARBA00004477"/>
    </source>
</evidence>
<dbReference type="AlphaFoldDB" id="A0A6S7GTK1"/>
<evidence type="ECO:0000256" key="1">
    <source>
        <dbReference type="ARBA" id="ARBA00001947"/>
    </source>
</evidence>
<evidence type="ECO:0000256" key="3">
    <source>
        <dbReference type="ARBA" id="ARBA00010918"/>
    </source>
</evidence>
<dbReference type="InterPro" id="IPR053973">
    <property type="entry name" value="ERMP1-like_C"/>
</dbReference>
<sequence length="918" mass="104003">MTDYVRRRNTVEDKREQLENNFAYEDKTGHVASVKYEGLTLGHCLLVLVFHVLIFSLAVYAHHYVPETKVNANKGDFAEWRARKHLDEITSYGDRPTGSFANEHKTVEYLLTTLWAFQEAKRDDIILDIDLQRPSGRFSMDFLEGLTSYYKNVSNVVARISSKKTYPAKHSILVNAHFDSTFGGPGASDDVVSCATMLEVIRCLTESNAHVELNHSLVFLFNGAEENFLQASHGFITQHRWAKDIRVFVNLEAAGAGGRELVFQTGPEHPWLIKIYANSANYPYASIVGQEFFQTGLIPAETDFRIFRDYGNIPGIDIAYVSNGYVYHTTRDLPEAITPGSVQRAGENLLGMLIRLSQSPLVADPSADQHGAMVFYDFLGLYLVLYPQRIGWILNSLVAAVTFVCIVLKFSKKSVKDTYANGKGVTRNSSNGVLYVTSFIKALFYILLSWLLSLLFVFLIAKVITASGQSLSWYCKPYVLVGIYVLPGVLVISGIHYWQATHFKKTSSWPERWSQEAHMFYATLFLWNTLLSIMNYYNIGSAYLFMLMVAFPLFGRVFIWEICLGKTRSTSTPGNCNAFVIMYLLSIAIPLTLWSYMFWMHLEFIIPIFGRTGGNDPPEVLISLFVTFFVLVVLSYSISLVHVVSHVKPLILPLTGVWLLSTILVLTGSVFPYSAEPWCPKRIVFQHMSRTFYDRSGGVSHRDAGLWVVPFDYLGINHVHHLPEFKDAQIPDMDQGLFGDFPYYMPVSFMFDKTWYIPGPVPELSTLATLKLLSKESGKRGSTMKLKFELNGPSHMSLYLSPKSGVEVVDSSLGELHERSFFRETAETTTPPQYFVYYSHGIYTGPWYFWVELESLSTTDDLIDVALAGHYSHGKDSKSTFMNHFVDKLPDWVHPTAWLEKQGGNSKPERMNMKAMLD</sequence>
<keyword evidence="18" id="KW-1185">Reference proteome</keyword>
<comment type="cofactor">
    <cofactor evidence="1">
        <name>Zn(2+)</name>
        <dbReference type="ChEBI" id="CHEBI:29105"/>
    </cofactor>
</comment>
<evidence type="ECO:0000259" key="16">
    <source>
        <dbReference type="Pfam" id="PF22249"/>
    </source>
</evidence>
<reference evidence="17" key="1">
    <citation type="submission" date="2020-04" db="EMBL/GenBank/DDBJ databases">
        <authorList>
            <person name="Alioto T."/>
            <person name="Alioto T."/>
            <person name="Gomez Garrido J."/>
        </authorList>
    </citation>
    <scope>NUCLEOTIDE SEQUENCE</scope>
    <source>
        <strain evidence="17">A484AB</strain>
    </source>
</reference>
<dbReference type="InterPro" id="IPR007484">
    <property type="entry name" value="Peptidase_M28"/>
</dbReference>
<dbReference type="EMBL" id="CACRXK020002936">
    <property type="protein sequence ID" value="CAB3996744.1"/>
    <property type="molecule type" value="Genomic_DNA"/>
</dbReference>
<feature type="domain" description="Peptidase M28" evidence="14">
    <location>
        <begin position="155"/>
        <end position="350"/>
    </location>
</feature>
<evidence type="ECO:0000256" key="11">
    <source>
        <dbReference type="ARBA" id="ARBA00023049"/>
    </source>
</evidence>
<dbReference type="PANTHER" id="PTHR12147:SF22">
    <property type="entry name" value="ENDOPLASMIC RETICULUM METALLOPEPTIDASE 1"/>
    <property type="match status" value="1"/>
</dbReference>
<dbReference type="PANTHER" id="PTHR12147">
    <property type="entry name" value="METALLOPEPTIDASE M28 FAMILY MEMBER"/>
    <property type="match status" value="1"/>
</dbReference>
<name>A0A6S7GTK1_PARCT</name>
<evidence type="ECO:0000259" key="15">
    <source>
        <dbReference type="Pfam" id="PF22248"/>
    </source>
</evidence>